<protein>
    <submittedName>
        <fullName evidence="1">Uncharacterized protein</fullName>
    </submittedName>
</protein>
<comment type="caution">
    <text evidence="1">The sequence shown here is derived from an EMBL/GenBank/DDBJ whole genome shotgun (WGS) entry which is preliminary data.</text>
</comment>
<sequence>MVTVTETGVTVEYTVLSVFHHIHFVAGGGLTVALNPSPLQHSYGTSDLKHSPHIIPVAGGVLTVASNPSPVQHSGTSHQKHYPHIIPDSLWVVVGVKTVSLRDKQQGESCTVGYVCLCVFPDRE</sequence>
<dbReference type="AlphaFoldDB" id="A0AAE1U958"/>
<name>A0AAE1U958_9EUCA</name>
<keyword evidence="2" id="KW-1185">Reference proteome</keyword>
<organism evidence="1 2">
    <name type="scientific">Petrolisthes manimaculis</name>
    <dbReference type="NCBI Taxonomy" id="1843537"/>
    <lineage>
        <taxon>Eukaryota</taxon>
        <taxon>Metazoa</taxon>
        <taxon>Ecdysozoa</taxon>
        <taxon>Arthropoda</taxon>
        <taxon>Crustacea</taxon>
        <taxon>Multicrustacea</taxon>
        <taxon>Malacostraca</taxon>
        <taxon>Eumalacostraca</taxon>
        <taxon>Eucarida</taxon>
        <taxon>Decapoda</taxon>
        <taxon>Pleocyemata</taxon>
        <taxon>Anomura</taxon>
        <taxon>Galatheoidea</taxon>
        <taxon>Porcellanidae</taxon>
        <taxon>Petrolisthes</taxon>
    </lineage>
</organism>
<reference evidence="1" key="1">
    <citation type="submission" date="2023-11" db="EMBL/GenBank/DDBJ databases">
        <title>Genome assemblies of two species of porcelain crab, Petrolisthes cinctipes and Petrolisthes manimaculis (Anomura: Porcellanidae).</title>
        <authorList>
            <person name="Angst P."/>
        </authorList>
    </citation>
    <scope>NUCLEOTIDE SEQUENCE</scope>
    <source>
        <strain evidence="1">PB745_02</strain>
        <tissue evidence="1">Gill</tissue>
    </source>
</reference>
<evidence type="ECO:0000313" key="2">
    <source>
        <dbReference type="Proteomes" id="UP001292094"/>
    </source>
</evidence>
<proteinExistence type="predicted"/>
<dbReference type="Proteomes" id="UP001292094">
    <property type="component" value="Unassembled WGS sequence"/>
</dbReference>
<accession>A0AAE1U958</accession>
<gene>
    <name evidence="1" type="ORF">Pmani_018074</name>
</gene>
<dbReference type="EMBL" id="JAWZYT010001646">
    <property type="protein sequence ID" value="KAK4310354.1"/>
    <property type="molecule type" value="Genomic_DNA"/>
</dbReference>
<evidence type="ECO:0000313" key="1">
    <source>
        <dbReference type="EMBL" id="KAK4310354.1"/>
    </source>
</evidence>